<evidence type="ECO:0000313" key="8">
    <source>
        <dbReference type="Proteomes" id="UP001501436"/>
    </source>
</evidence>
<accession>A0ABP9FHU9</accession>
<protein>
    <submittedName>
        <fullName evidence="7">L-2-hydroxyglutarate oxidase</fullName>
    </submittedName>
</protein>
<keyword evidence="4" id="KW-0560">Oxidoreductase</keyword>
<dbReference type="RefSeq" id="WP_345329063.1">
    <property type="nucleotide sequence ID" value="NZ_BAABJI010000001.1"/>
</dbReference>
<keyword evidence="2" id="KW-0285">Flavoprotein</keyword>
<keyword evidence="3" id="KW-0274">FAD</keyword>
<comment type="similarity">
    <text evidence="5">Belongs to the L2HGDH family.</text>
</comment>
<gene>
    <name evidence="7" type="primary">lhgO</name>
    <name evidence="7" type="ORF">GCM10023313_02760</name>
</gene>
<comment type="cofactor">
    <cofactor evidence="1">
        <name>FAD</name>
        <dbReference type="ChEBI" id="CHEBI:57692"/>
    </cofactor>
</comment>
<comment type="caution">
    <text evidence="7">The sequence shown here is derived from an EMBL/GenBank/DDBJ whole genome shotgun (WGS) entry which is preliminary data.</text>
</comment>
<dbReference type="InterPro" id="IPR006076">
    <property type="entry name" value="FAD-dep_OxRdtase"/>
</dbReference>
<evidence type="ECO:0000313" key="7">
    <source>
        <dbReference type="EMBL" id="GAA4903661.1"/>
    </source>
</evidence>
<dbReference type="EMBL" id="BAABJI010000001">
    <property type="protein sequence ID" value="GAA4903661.1"/>
    <property type="molecule type" value="Genomic_DNA"/>
</dbReference>
<name>A0ABP9FHU9_9SPHI</name>
<organism evidence="7 8">
    <name type="scientific">Mucilaginibacter defluvii</name>
    <dbReference type="NCBI Taxonomy" id="1196019"/>
    <lineage>
        <taxon>Bacteria</taxon>
        <taxon>Pseudomonadati</taxon>
        <taxon>Bacteroidota</taxon>
        <taxon>Sphingobacteriia</taxon>
        <taxon>Sphingobacteriales</taxon>
        <taxon>Sphingobacteriaceae</taxon>
        <taxon>Mucilaginibacter</taxon>
    </lineage>
</organism>
<dbReference type="PANTHER" id="PTHR43104:SF2">
    <property type="entry name" value="L-2-HYDROXYGLUTARATE DEHYDROGENASE, MITOCHONDRIAL"/>
    <property type="match status" value="1"/>
</dbReference>
<evidence type="ECO:0000256" key="2">
    <source>
        <dbReference type="ARBA" id="ARBA00022630"/>
    </source>
</evidence>
<feature type="domain" description="FAD dependent oxidoreductase" evidence="6">
    <location>
        <begin position="6"/>
        <end position="395"/>
    </location>
</feature>
<dbReference type="Proteomes" id="UP001501436">
    <property type="component" value="Unassembled WGS sequence"/>
</dbReference>
<dbReference type="Pfam" id="PF01266">
    <property type="entry name" value="DAO"/>
    <property type="match status" value="1"/>
</dbReference>
<dbReference type="NCBIfam" id="NF008726">
    <property type="entry name" value="PRK11728.1"/>
    <property type="match status" value="1"/>
</dbReference>
<keyword evidence="8" id="KW-1185">Reference proteome</keyword>
<dbReference type="Gene3D" id="3.30.9.10">
    <property type="entry name" value="D-Amino Acid Oxidase, subunit A, domain 2"/>
    <property type="match status" value="1"/>
</dbReference>
<evidence type="ECO:0000259" key="6">
    <source>
        <dbReference type="Pfam" id="PF01266"/>
    </source>
</evidence>
<dbReference type="PANTHER" id="PTHR43104">
    <property type="entry name" value="L-2-HYDROXYGLUTARATE DEHYDROGENASE, MITOCHONDRIAL"/>
    <property type="match status" value="1"/>
</dbReference>
<reference evidence="8" key="1">
    <citation type="journal article" date="2019" name="Int. J. Syst. Evol. Microbiol.">
        <title>The Global Catalogue of Microorganisms (GCM) 10K type strain sequencing project: providing services to taxonomists for standard genome sequencing and annotation.</title>
        <authorList>
            <consortium name="The Broad Institute Genomics Platform"/>
            <consortium name="The Broad Institute Genome Sequencing Center for Infectious Disease"/>
            <person name="Wu L."/>
            <person name="Ma J."/>
        </authorList>
    </citation>
    <scope>NUCLEOTIDE SEQUENCE [LARGE SCALE GENOMIC DNA]</scope>
    <source>
        <strain evidence="8">JCM 18283</strain>
    </source>
</reference>
<dbReference type="SUPFAM" id="SSF51905">
    <property type="entry name" value="FAD/NAD(P)-binding domain"/>
    <property type="match status" value="1"/>
</dbReference>
<evidence type="ECO:0000256" key="4">
    <source>
        <dbReference type="ARBA" id="ARBA00023002"/>
    </source>
</evidence>
<sequence>MGNEYDLILIGGGIVGLATAFKINSRNPDLKILLLEKEDHVAAHQTGHNSGVIHSGIYYKPNSYKARLCISGRRELVEFAKEHRIPHDICGKVIVATDPSELQHMNRVYNNGLANGVEGIEKIGIDRIKEIEPYCSGIEGIWVPCTGIIDFASVAAKYKEIIEARFPQSRVLTGYEVTGIDRQGDVTTVATPRGIFKAKNIIACAGLQADRIAQKTGINTDARIIGFRGDYYDLSEKGMSKVRNLIYPVPDPKFPFLGVHFTRMIQGGVECGPNAVFVFKREGYGKTDFSLRDTAAAFGFKGTWKFFAKHWKFGIDEYQRAFSKRMFLDRLQKLIPSLQMDDIVPGRAGVRAMAVSSNGEMIDDFKIEQQGNMIHVLNAPSPAATASLAIGNEIAGMASKQFGYY</sequence>
<dbReference type="Gene3D" id="3.50.50.60">
    <property type="entry name" value="FAD/NAD(P)-binding domain"/>
    <property type="match status" value="1"/>
</dbReference>
<proteinExistence type="inferred from homology"/>
<dbReference type="InterPro" id="IPR036188">
    <property type="entry name" value="FAD/NAD-bd_sf"/>
</dbReference>
<evidence type="ECO:0000256" key="1">
    <source>
        <dbReference type="ARBA" id="ARBA00001974"/>
    </source>
</evidence>
<evidence type="ECO:0000256" key="5">
    <source>
        <dbReference type="ARBA" id="ARBA00037941"/>
    </source>
</evidence>
<evidence type="ECO:0000256" key="3">
    <source>
        <dbReference type="ARBA" id="ARBA00022827"/>
    </source>
</evidence>